<protein>
    <submittedName>
        <fullName evidence="1">Gamma-glutamyltransferase</fullName>
    </submittedName>
</protein>
<reference evidence="1 2" key="1">
    <citation type="submission" date="2020-10" db="EMBL/GenBank/DDBJ databases">
        <title>Ca. Dormibacterota MAGs.</title>
        <authorList>
            <person name="Montgomery K."/>
        </authorList>
    </citation>
    <scope>NUCLEOTIDE SEQUENCE [LARGE SCALE GENOMIC DNA]</scope>
    <source>
        <strain evidence="1">SC8811_S16_3</strain>
    </source>
</reference>
<dbReference type="EMBL" id="JAEKNQ010000038">
    <property type="protein sequence ID" value="MBJ7603597.1"/>
    <property type="molecule type" value="Genomic_DNA"/>
</dbReference>
<dbReference type="Proteomes" id="UP000620075">
    <property type="component" value="Unassembled WGS sequence"/>
</dbReference>
<evidence type="ECO:0000313" key="1">
    <source>
        <dbReference type="EMBL" id="MBJ7603597.1"/>
    </source>
</evidence>
<dbReference type="SUPFAM" id="SSF56235">
    <property type="entry name" value="N-terminal nucleophile aminohydrolases (Ntn hydrolases)"/>
    <property type="match status" value="1"/>
</dbReference>
<dbReference type="PRINTS" id="PR01210">
    <property type="entry name" value="GGTRANSPTASE"/>
</dbReference>
<organism evidence="1 2">
    <name type="scientific">Candidatus Dormiibacter inghamiae</name>
    <dbReference type="NCBI Taxonomy" id="3127013"/>
    <lineage>
        <taxon>Bacteria</taxon>
        <taxon>Bacillati</taxon>
        <taxon>Candidatus Dormiibacterota</taxon>
        <taxon>Candidatus Dormibacteria</taxon>
        <taxon>Candidatus Dormibacterales</taxon>
        <taxon>Candidatus Dormibacteraceae</taxon>
        <taxon>Candidatus Dormiibacter</taxon>
    </lineage>
</organism>
<comment type="caution">
    <text evidence="1">The sequence shown here is derived from an EMBL/GenBank/DDBJ whole genome shotgun (WGS) entry which is preliminary data.</text>
</comment>
<name>A0A934KAJ8_9BACT</name>
<dbReference type="Gene3D" id="3.60.20.40">
    <property type="match status" value="1"/>
</dbReference>
<dbReference type="Pfam" id="PF01019">
    <property type="entry name" value="G_glu_transpept"/>
    <property type="match status" value="1"/>
</dbReference>
<dbReference type="Gene3D" id="1.10.246.230">
    <property type="match status" value="1"/>
</dbReference>
<accession>A0A934KAJ8</accession>
<proteinExistence type="predicted"/>
<gene>
    <name evidence="1" type="ORF">JF888_10470</name>
</gene>
<dbReference type="InterPro" id="IPR043137">
    <property type="entry name" value="GGT_ssub_C"/>
</dbReference>
<dbReference type="InterPro" id="IPR029055">
    <property type="entry name" value="Ntn_hydrolases_N"/>
</dbReference>
<sequence>MTHGIAATPHHLASEAAGDILRSGGNAIDAAIAANAVLCVVYPHMTAIGGDLFALIWPAGAREPIGLAGAGRSGSLASWQALRNRGLSRMPQAGSLTVTVPGTVEAWGRLLERFGSLGFAPLLTPAASLARDGFLVTRGLAQALVESSLLLGGDPESARLLPPLRAGMLLRSQDLAESLDAIGRSGFSDFYRGAIAARIVAALEGRGGLITAEDLAQHRSAWVQPVAFRYRDLVVYEMPPPTQGLAAAGLIRRLEAAAQAPALGYVQALQRARDAVYPLRDSYITDPDFSPTPEAPFLELEARGWGPGDALPEGDTIYLCTADEYGNVVSLIQSLAGSFGSGIVAEGTGVLLQNRGSYFSLEPSHVNRLEPGKRTMHTLIPALAGREGSCWAAFGTMGADGQPQIQAQVWQNLADRGLSAQEAVARPRVRVASGGQQLWLEADHPAARQLLRSGAGGVQVLPPGSSQLGHAQALVRGADGGWQGGADPRADGSVVEV</sequence>
<dbReference type="PANTHER" id="PTHR43881">
    <property type="entry name" value="GAMMA-GLUTAMYLTRANSPEPTIDASE (AFU_ORTHOLOGUE AFUA_4G13580)"/>
    <property type="match status" value="1"/>
</dbReference>
<dbReference type="AlphaFoldDB" id="A0A934KAJ8"/>
<dbReference type="InterPro" id="IPR052896">
    <property type="entry name" value="GGT-like_enzyme"/>
</dbReference>
<evidence type="ECO:0000313" key="2">
    <source>
        <dbReference type="Proteomes" id="UP000620075"/>
    </source>
</evidence>
<dbReference type="PANTHER" id="PTHR43881:SF1">
    <property type="entry name" value="GAMMA-GLUTAMYLTRANSPEPTIDASE (AFU_ORTHOLOGUE AFUA_4G13580)"/>
    <property type="match status" value="1"/>
</dbReference>